<comment type="caution">
    <text evidence="6">The sequence shown here is derived from an EMBL/GenBank/DDBJ whole genome shotgun (WGS) entry which is preliminary data.</text>
</comment>
<dbReference type="Gene3D" id="2.30.29.30">
    <property type="entry name" value="Pleckstrin-homology domain (PH domain)/Phosphotyrosine-binding domain (PTB)"/>
    <property type="match status" value="1"/>
</dbReference>
<comment type="subcellular location">
    <subcellularLocation>
        <location evidence="1">Cytoplasm</location>
    </subcellularLocation>
</comment>
<dbReference type="GO" id="GO:0003729">
    <property type="term" value="F:mRNA binding"/>
    <property type="evidence" value="ECO:0007669"/>
    <property type="project" value="TreeGrafter"/>
</dbReference>
<evidence type="ECO:0000256" key="1">
    <source>
        <dbReference type="ARBA" id="ARBA00004496"/>
    </source>
</evidence>
<dbReference type="RefSeq" id="XP_028864930.1">
    <property type="nucleotide sequence ID" value="XM_029009097.1"/>
</dbReference>
<accession>A0A2H6K6R1</accession>
<dbReference type="GeneID" id="39872457"/>
<feature type="region of interest" description="Disordered" evidence="5">
    <location>
        <begin position="221"/>
        <end position="261"/>
    </location>
</feature>
<dbReference type="PANTHER" id="PTHR16290">
    <property type="entry name" value="TRANSCRIPTION FACTOR SMIF DECAPPING ENZYME DCP1"/>
    <property type="match status" value="1"/>
</dbReference>
<evidence type="ECO:0000256" key="2">
    <source>
        <dbReference type="ARBA" id="ARBA00008778"/>
    </source>
</evidence>
<dbReference type="GO" id="GO:0000932">
    <property type="term" value="C:P-body"/>
    <property type="evidence" value="ECO:0007669"/>
    <property type="project" value="TreeGrafter"/>
</dbReference>
<dbReference type="InterPro" id="IPR011993">
    <property type="entry name" value="PH-like_dom_sf"/>
</dbReference>
<name>A0A2H6K6R1_9APIC</name>
<evidence type="ECO:0000313" key="7">
    <source>
        <dbReference type="Proteomes" id="UP000236319"/>
    </source>
</evidence>
<dbReference type="CDD" id="cd09804">
    <property type="entry name" value="Dcp1"/>
    <property type="match status" value="1"/>
</dbReference>
<dbReference type="GO" id="GO:0008047">
    <property type="term" value="F:enzyme activator activity"/>
    <property type="evidence" value="ECO:0007669"/>
    <property type="project" value="InterPro"/>
</dbReference>
<dbReference type="InterPro" id="IPR010334">
    <property type="entry name" value="Dcp1"/>
</dbReference>
<dbReference type="PANTHER" id="PTHR16290:SF0">
    <property type="entry name" value="DECAPPING PROTEIN 1, ISOFORM A"/>
    <property type="match status" value="1"/>
</dbReference>
<organism evidence="6 7">
    <name type="scientific">Babesia ovata</name>
    <dbReference type="NCBI Taxonomy" id="189622"/>
    <lineage>
        <taxon>Eukaryota</taxon>
        <taxon>Sar</taxon>
        <taxon>Alveolata</taxon>
        <taxon>Apicomplexa</taxon>
        <taxon>Aconoidasida</taxon>
        <taxon>Piroplasmida</taxon>
        <taxon>Babesiidae</taxon>
        <taxon>Babesia</taxon>
    </lineage>
</organism>
<dbReference type="VEuPathDB" id="PiroplasmaDB:BOVATA_001800"/>
<dbReference type="GO" id="GO:0006397">
    <property type="term" value="P:mRNA processing"/>
    <property type="evidence" value="ECO:0007669"/>
    <property type="project" value="UniProtKB-KW"/>
</dbReference>
<dbReference type="Proteomes" id="UP000236319">
    <property type="component" value="Unassembled WGS sequence"/>
</dbReference>
<proteinExistence type="inferred from homology"/>
<feature type="compositionally biased region" description="Polar residues" evidence="5">
    <location>
        <begin position="221"/>
        <end position="232"/>
    </location>
</feature>
<gene>
    <name evidence="6" type="ORF">BOVATA_001800</name>
</gene>
<comment type="similarity">
    <text evidence="2">Belongs to the DCP1 family.</text>
</comment>
<dbReference type="Pfam" id="PF06058">
    <property type="entry name" value="DCP1"/>
    <property type="match status" value="1"/>
</dbReference>
<keyword evidence="7" id="KW-1185">Reference proteome</keyword>
<evidence type="ECO:0000256" key="3">
    <source>
        <dbReference type="ARBA" id="ARBA00022490"/>
    </source>
</evidence>
<dbReference type="GO" id="GO:0031087">
    <property type="term" value="P:deadenylation-independent decapping of nuclear-transcribed mRNA"/>
    <property type="evidence" value="ECO:0007669"/>
    <property type="project" value="TreeGrafter"/>
</dbReference>
<dbReference type="OrthoDB" id="440673at2759"/>
<sequence>MELPGAGETSAQMSTTNNGSLDEVKRIRSQLSLKLLRGLDLYVEEILHQTPFVTAYVLNDNKQWERTGVEGFLYLLRRSNEPRHSLIVVNRKSERHLMELITPEFQITRENNYIFYRAMCMRTRTMQATRSLWFYDEKECIKTHEKILAVTVNREPVPGFSKNAKPATASPAVAVTTNSPAVAAAVTQNARTEQAVYPTPYADNARAMDGFNHAGALYQQQASVPATPSGPASSVRMPPAPMASTNGNVPPVSSMEPMSKDSQRLVNMLRPLVQGGNQSPPGYTPQPSVMTPIHFPSPAYPVQFQPREYPPAALPSGSMPITVTYEMLCAACAETMQSEDFLRLLWRRLTEKAARYNG</sequence>
<feature type="region of interest" description="Disordered" evidence="5">
    <location>
        <begin position="1"/>
        <end position="21"/>
    </location>
</feature>
<dbReference type="AlphaFoldDB" id="A0A2H6K6R1"/>
<protein>
    <submittedName>
        <fullName evidence="6">Dcp1-like decapping family protein</fullName>
    </submittedName>
</protein>
<dbReference type="SUPFAM" id="SSF50729">
    <property type="entry name" value="PH domain-like"/>
    <property type="match status" value="1"/>
</dbReference>
<evidence type="ECO:0000313" key="6">
    <source>
        <dbReference type="EMBL" id="GBE58687.1"/>
    </source>
</evidence>
<keyword evidence="3" id="KW-0963">Cytoplasm</keyword>
<dbReference type="EMBL" id="BDSA01000001">
    <property type="protein sequence ID" value="GBE58687.1"/>
    <property type="molecule type" value="Genomic_DNA"/>
</dbReference>
<reference evidence="6 7" key="1">
    <citation type="journal article" date="2017" name="BMC Genomics">
        <title>Whole-genome assembly of Babesia ovata and comparative genomics between closely related pathogens.</title>
        <authorList>
            <person name="Yamagishi J."/>
            <person name="Asada M."/>
            <person name="Hakimi H."/>
            <person name="Tanaka T.Q."/>
            <person name="Sugimoto C."/>
            <person name="Kawazu S."/>
        </authorList>
    </citation>
    <scope>NUCLEOTIDE SEQUENCE [LARGE SCALE GENOMIC DNA]</scope>
    <source>
        <strain evidence="6 7">Miyake</strain>
    </source>
</reference>
<keyword evidence="4" id="KW-0507">mRNA processing</keyword>
<evidence type="ECO:0000256" key="5">
    <source>
        <dbReference type="SAM" id="MobiDB-lite"/>
    </source>
</evidence>
<evidence type="ECO:0000256" key="4">
    <source>
        <dbReference type="ARBA" id="ARBA00022664"/>
    </source>
</evidence>
<dbReference type="GO" id="GO:0000290">
    <property type="term" value="P:deadenylation-dependent decapping of nuclear-transcribed mRNA"/>
    <property type="evidence" value="ECO:0007669"/>
    <property type="project" value="InterPro"/>
</dbReference>
<feature type="compositionally biased region" description="Polar residues" evidence="5">
    <location>
        <begin position="9"/>
        <end position="20"/>
    </location>
</feature>